<reference evidence="12" key="1">
    <citation type="journal article" date="2021" name="Proc. Natl. Acad. Sci. U.S.A.">
        <title>A Catalog of Tens of Thousands of Viruses from Human Metagenomes Reveals Hidden Associations with Chronic Diseases.</title>
        <authorList>
            <person name="Tisza M.J."/>
            <person name="Buck C.B."/>
        </authorList>
    </citation>
    <scope>NUCLEOTIDE SEQUENCE</scope>
    <source>
        <strain evidence="12">CtAvK3</strain>
    </source>
</reference>
<evidence type="ECO:0000256" key="8">
    <source>
        <dbReference type="ARBA" id="ARBA00022842"/>
    </source>
</evidence>
<dbReference type="InterPro" id="IPR036397">
    <property type="entry name" value="RNaseH_sf"/>
</dbReference>
<accession>A0A8S5MI45</accession>
<keyword evidence="2" id="KW-0963">Cytoplasm</keyword>
<dbReference type="EMBL" id="BK014910">
    <property type="protein sequence ID" value="DAD81892.1"/>
    <property type="molecule type" value="Genomic_DNA"/>
</dbReference>
<dbReference type="GO" id="GO:0004520">
    <property type="term" value="F:DNA endonuclease activity"/>
    <property type="evidence" value="ECO:0007669"/>
    <property type="project" value="InterPro"/>
</dbReference>
<evidence type="ECO:0000256" key="5">
    <source>
        <dbReference type="ARBA" id="ARBA00022759"/>
    </source>
</evidence>
<evidence type="ECO:0000256" key="7">
    <source>
        <dbReference type="ARBA" id="ARBA00022801"/>
    </source>
</evidence>
<dbReference type="InterPro" id="IPR002176">
    <property type="entry name" value="X-over_junc_endoDNase_RuvC"/>
</dbReference>
<keyword evidence="5" id="KW-0255">Endonuclease</keyword>
<dbReference type="GO" id="GO:0003677">
    <property type="term" value="F:DNA binding"/>
    <property type="evidence" value="ECO:0007669"/>
    <property type="project" value="UniProtKB-KW"/>
</dbReference>
<dbReference type="InterPro" id="IPR012337">
    <property type="entry name" value="RNaseH-like_sf"/>
</dbReference>
<keyword evidence="6" id="KW-0227">DNA damage</keyword>
<evidence type="ECO:0000256" key="11">
    <source>
        <dbReference type="ARBA" id="ARBA00023204"/>
    </source>
</evidence>
<evidence type="ECO:0000256" key="4">
    <source>
        <dbReference type="ARBA" id="ARBA00022723"/>
    </source>
</evidence>
<keyword evidence="11" id="KW-0234">DNA repair</keyword>
<dbReference type="PANTHER" id="PTHR30194">
    <property type="entry name" value="CROSSOVER JUNCTION ENDODEOXYRIBONUCLEASE RUVC"/>
    <property type="match status" value="1"/>
</dbReference>
<keyword evidence="10" id="KW-0233">DNA recombination</keyword>
<keyword evidence="9" id="KW-0238">DNA-binding</keyword>
<dbReference type="SUPFAM" id="SSF53098">
    <property type="entry name" value="Ribonuclease H-like"/>
    <property type="match status" value="1"/>
</dbReference>
<keyword evidence="3" id="KW-0540">Nuclease</keyword>
<proteinExistence type="inferred from homology"/>
<organism evidence="12">
    <name type="scientific">Siphoviridae sp. ctAvK3</name>
    <dbReference type="NCBI Taxonomy" id="2826184"/>
    <lineage>
        <taxon>Viruses</taxon>
        <taxon>Duplodnaviria</taxon>
        <taxon>Heunggongvirae</taxon>
        <taxon>Uroviricota</taxon>
        <taxon>Caudoviricetes</taxon>
    </lineage>
</organism>
<protein>
    <submittedName>
        <fullName evidence="12">RuvC</fullName>
    </submittedName>
</protein>
<name>A0A8S5MI45_9CAUD</name>
<evidence type="ECO:0000256" key="9">
    <source>
        <dbReference type="ARBA" id="ARBA00023125"/>
    </source>
</evidence>
<evidence type="ECO:0000256" key="3">
    <source>
        <dbReference type="ARBA" id="ARBA00022722"/>
    </source>
</evidence>
<dbReference type="GO" id="GO:0006281">
    <property type="term" value="P:DNA repair"/>
    <property type="evidence" value="ECO:0007669"/>
    <property type="project" value="UniProtKB-KW"/>
</dbReference>
<dbReference type="Pfam" id="PF07066">
    <property type="entry name" value="DUF3882"/>
    <property type="match status" value="1"/>
</dbReference>
<dbReference type="GO" id="GO:0006310">
    <property type="term" value="P:DNA recombination"/>
    <property type="evidence" value="ECO:0007669"/>
    <property type="project" value="UniProtKB-KW"/>
</dbReference>
<keyword evidence="4" id="KW-0479">Metal-binding</keyword>
<keyword evidence="8" id="KW-0460">Magnesium</keyword>
<sequence>MGALFGALPSLGGDEMKILAFDQATVRTGYAFFEDNTMGAFGLIDLHKMKQGLGLRMDAMFQQMAEEVEKYQPDVIVIEDVAMQANPSGLIALARLQGMIIGYCVLHEIGCVILKPTEWRRACGFKQGRVKREQLKQQAIDFVKDVYHLQVTDDEADAICIGTAYVASLMAAGEEKNESDERRSN</sequence>
<evidence type="ECO:0000256" key="2">
    <source>
        <dbReference type="ARBA" id="ARBA00022490"/>
    </source>
</evidence>
<evidence type="ECO:0000256" key="1">
    <source>
        <dbReference type="ARBA" id="ARBA00009518"/>
    </source>
</evidence>
<dbReference type="PANTHER" id="PTHR30194:SF3">
    <property type="entry name" value="CROSSOVER JUNCTION ENDODEOXYRIBONUCLEASE RUVC"/>
    <property type="match status" value="1"/>
</dbReference>
<dbReference type="GO" id="GO:0046872">
    <property type="term" value="F:metal ion binding"/>
    <property type="evidence" value="ECO:0007669"/>
    <property type="project" value="UniProtKB-KW"/>
</dbReference>
<dbReference type="Gene3D" id="3.30.420.10">
    <property type="entry name" value="Ribonuclease H-like superfamily/Ribonuclease H"/>
    <property type="match status" value="1"/>
</dbReference>
<keyword evidence="7" id="KW-0378">Hydrolase</keyword>
<evidence type="ECO:0000256" key="10">
    <source>
        <dbReference type="ARBA" id="ARBA00023172"/>
    </source>
</evidence>
<comment type="similarity">
    <text evidence="1">Belongs to the RuvC family.</text>
</comment>
<evidence type="ECO:0000256" key="6">
    <source>
        <dbReference type="ARBA" id="ARBA00022763"/>
    </source>
</evidence>
<evidence type="ECO:0000313" key="12">
    <source>
        <dbReference type="EMBL" id="DAD81892.1"/>
    </source>
</evidence>
<dbReference type="GO" id="GO:0016787">
    <property type="term" value="F:hydrolase activity"/>
    <property type="evidence" value="ECO:0007669"/>
    <property type="project" value="UniProtKB-KW"/>
</dbReference>
<dbReference type="InterPro" id="IPR009773">
    <property type="entry name" value="Lactococcus_phage_712_M3"/>
</dbReference>